<feature type="region of interest" description="Disordered" evidence="2">
    <location>
        <begin position="324"/>
        <end position="349"/>
    </location>
</feature>
<evidence type="ECO:0000313" key="4">
    <source>
        <dbReference type="RefSeq" id="XP_012673481.2"/>
    </source>
</evidence>
<sequence length="349" mass="39909">MNSEGHQMCLIRSEEEARVIEIAVRTAVLSVVEVINDINKTRLHEYQKEVAEKDKENAHLKAEVNKAVKELAFLRQLVGFREQGERSVRNASTGTQVSGNKLSVETSCCVEDGTVNKGVTTVQSSVKQSKSHSIDIQIECSSEETTAVQDDSAAGSSNPNGHFCAPSEYSEDYTDFTAAVNFPVVKEEPPSRDSVYIKFEVKEENPCTDQDDDSSPSCLLEREPLENYHFHHHRDSTFGTRTISAFGTRSIPSYYSSGPFDRRLSSVSSFKKRCDDRERQRRYRERIRADPEKQQAYLERDRLRYQQRKKLICDLPEQIQTQKRAAWREAARRSRAKKKSHPTDWPEPL</sequence>
<dbReference type="RefSeq" id="XP_012673481.2">
    <property type="nucleotide sequence ID" value="XM_012818027.3"/>
</dbReference>
<evidence type="ECO:0000313" key="3">
    <source>
        <dbReference type="Proteomes" id="UP000515152"/>
    </source>
</evidence>
<name>A0A6P3VJC1_CLUHA</name>
<dbReference type="AlphaFoldDB" id="A0A6P3VJC1"/>
<accession>A0A6P3VJC1</accession>
<dbReference type="Proteomes" id="UP000515152">
    <property type="component" value="Chromosome 11"/>
</dbReference>
<dbReference type="GeneID" id="105891842"/>
<keyword evidence="3" id="KW-1185">Reference proteome</keyword>
<evidence type="ECO:0000256" key="1">
    <source>
        <dbReference type="SAM" id="Coils"/>
    </source>
</evidence>
<protein>
    <submittedName>
        <fullName evidence="4">Uncharacterized protein LOC105891842 isoform X4</fullName>
    </submittedName>
</protein>
<keyword evidence="1" id="KW-0175">Coiled coil</keyword>
<feature type="coiled-coil region" evidence="1">
    <location>
        <begin position="43"/>
        <end position="77"/>
    </location>
</feature>
<gene>
    <name evidence="4" type="primary">LOC105891842</name>
</gene>
<organism evidence="3 4">
    <name type="scientific">Clupea harengus</name>
    <name type="common">Atlantic herring</name>
    <dbReference type="NCBI Taxonomy" id="7950"/>
    <lineage>
        <taxon>Eukaryota</taxon>
        <taxon>Metazoa</taxon>
        <taxon>Chordata</taxon>
        <taxon>Craniata</taxon>
        <taxon>Vertebrata</taxon>
        <taxon>Euteleostomi</taxon>
        <taxon>Actinopterygii</taxon>
        <taxon>Neopterygii</taxon>
        <taxon>Teleostei</taxon>
        <taxon>Clupei</taxon>
        <taxon>Clupeiformes</taxon>
        <taxon>Clupeoidei</taxon>
        <taxon>Clupeidae</taxon>
        <taxon>Clupea</taxon>
    </lineage>
</organism>
<evidence type="ECO:0000256" key="2">
    <source>
        <dbReference type="SAM" id="MobiDB-lite"/>
    </source>
</evidence>
<reference evidence="4" key="1">
    <citation type="submission" date="2025-08" db="UniProtKB">
        <authorList>
            <consortium name="RefSeq"/>
        </authorList>
    </citation>
    <scope>IDENTIFICATION</scope>
</reference>
<proteinExistence type="predicted"/>